<dbReference type="InterPro" id="IPR043175">
    <property type="entry name" value="CAPZB_N"/>
</dbReference>
<proteinExistence type="inferred from homology"/>
<evidence type="ECO:0000256" key="4">
    <source>
        <dbReference type="ARBA" id="ARBA00022467"/>
    </source>
</evidence>
<sequence>MSLEEKYDAALNLLRRLDPRHVERNLNSICALLQHDNSDEGQELAQDLLSAVDTPLKLAKCEETGKRYLCCDYNRDGDSYRSPFSNKYYPPTGDDESPFPSPVLRELEIKANESFDIYRDLYYENGGYSSVYLWDTAEDEAADSLKEGFAGVVLFKKETEDKLAKWDSIHVFEIIPETSTLATYKITSSVILDLLSQKSSEKDLSLAGTMTRQLESTQTLSTEGGSLEWAHLVNLGQQVEKSEYNIRNLLQEVYFDKLKNVLLKDLRSLGDVSEKQLENAKHSEIVKGLEGR</sequence>
<dbReference type="VEuPathDB" id="FungiDB:CJJ07_001363"/>
<evidence type="ECO:0000256" key="5">
    <source>
        <dbReference type="ARBA" id="ARBA00022490"/>
    </source>
</evidence>
<keyword evidence="7 9" id="KW-0206">Cytoskeleton</keyword>
<evidence type="ECO:0000256" key="1">
    <source>
        <dbReference type="ARBA" id="ARBA00004245"/>
    </source>
</evidence>
<dbReference type="GO" id="GO:0051015">
    <property type="term" value="F:actin filament binding"/>
    <property type="evidence" value="ECO:0007669"/>
    <property type="project" value="TreeGrafter"/>
</dbReference>
<evidence type="ECO:0000256" key="6">
    <source>
        <dbReference type="ARBA" id="ARBA00023203"/>
    </source>
</evidence>
<dbReference type="VEuPathDB" id="FungiDB:QG37_00502"/>
<dbReference type="Proteomes" id="UP000037122">
    <property type="component" value="Unassembled WGS sequence"/>
</dbReference>
<evidence type="ECO:0000256" key="7">
    <source>
        <dbReference type="ARBA" id="ARBA00023212"/>
    </source>
</evidence>
<dbReference type="VEuPathDB" id="FungiDB:CJJ09_003287"/>
<comment type="similarity">
    <text evidence="2 9">Belongs to the F-actin-capping protein beta subunit family.</text>
</comment>
<accession>A0A0L0P7A7</accession>
<dbReference type="GO" id="GO:0000902">
    <property type="term" value="P:cell morphogenesis"/>
    <property type="evidence" value="ECO:0007669"/>
    <property type="project" value="TreeGrafter"/>
</dbReference>
<keyword evidence="5 9" id="KW-0963">Cytoplasm</keyword>
<evidence type="ECO:0000313" key="10">
    <source>
        <dbReference type="EMBL" id="KNE02252.1"/>
    </source>
</evidence>
<comment type="subcellular location">
    <subcellularLocation>
        <location evidence="1 9">Cytoplasm</location>
        <location evidence="1 9">Cytoskeleton</location>
    </subcellularLocation>
</comment>
<name>A0A0L0P7A7_CANAR</name>
<dbReference type="EMBL" id="LGST01000004">
    <property type="protein sequence ID" value="KNE02252.1"/>
    <property type="molecule type" value="Genomic_DNA"/>
</dbReference>
<dbReference type="PROSITE" id="PS00231">
    <property type="entry name" value="F_ACTIN_CAPPING_BETA"/>
    <property type="match status" value="1"/>
</dbReference>
<dbReference type="GO" id="GO:0008290">
    <property type="term" value="C:F-actin capping protein complex"/>
    <property type="evidence" value="ECO:0007669"/>
    <property type="project" value="UniProtKB-UniRule"/>
</dbReference>
<keyword evidence="6 9" id="KW-0009">Actin-binding</keyword>
<evidence type="ECO:0000256" key="2">
    <source>
        <dbReference type="ARBA" id="ARBA00006039"/>
    </source>
</evidence>
<gene>
    <name evidence="10" type="ORF">QG37_00502</name>
</gene>
<comment type="subunit">
    <text evidence="9">Heterodimer of an alpha and a beta subunit.</text>
</comment>
<dbReference type="PANTHER" id="PTHR10619:SF0">
    <property type="entry name" value="F-ACTIN-CAPPING PROTEIN SUBUNIT BETA ISOFORMS 1 AND 2"/>
    <property type="match status" value="1"/>
</dbReference>
<reference evidence="11" key="1">
    <citation type="journal article" date="2015" name="BMC Genomics">
        <title>Draft genome of a commonly misdiagnosed multidrug resistant pathogen Candida auris.</title>
        <authorList>
            <person name="Chatterjee S."/>
            <person name="Alampalli S.V."/>
            <person name="Nageshan R.K."/>
            <person name="Chettiar S.T."/>
            <person name="Joshi S."/>
            <person name="Tatu U.S."/>
        </authorList>
    </citation>
    <scope>NUCLEOTIDE SEQUENCE [LARGE SCALE GENOMIC DNA]</scope>
    <source>
        <strain evidence="11">6684</strain>
    </source>
</reference>
<comment type="caution">
    <text evidence="10">The sequence shown here is derived from an EMBL/GenBank/DDBJ whole genome shotgun (WGS) entry which is preliminary data.</text>
</comment>
<protein>
    <recommendedName>
        <fullName evidence="3 9">F-actin-capping protein subunit beta</fullName>
    </recommendedName>
</protein>
<keyword evidence="4 9" id="KW-0117">Actin capping</keyword>
<evidence type="ECO:0000256" key="8">
    <source>
        <dbReference type="ARBA" id="ARBA00025389"/>
    </source>
</evidence>
<dbReference type="InterPro" id="IPR001698">
    <property type="entry name" value="CAPZB"/>
</dbReference>
<comment type="function">
    <text evidence="8 9">F-actin-capping proteins bind in a Ca(2+)-independent manner to the fast growing ends of actin filaments (barbed end) thereby blocking the exchange of subunits at these ends. Unlike other capping proteins (such as gelsolin and severin), these proteins do not sever actin filaments.</text>
</comment>
<organism evidence="10 11">
    <name type="scientific">Candidozyma auris</name>
    <name type="common">Yeast</name>
    <name type="synonym">Candida auris</name>
    <dbReference type="NCBI Taxonomy" id="498019"/>
    <lineage>
        <taxon>Eukaryota</taxon>
        <taxon>Fungi</taxon>
        <taxon>Dikarya</taxon>
        <taxon>Ascomycota</taxon>
        <taxon>Saccharomycotina</taxon>
        <taxon>Pichiomycetes</taxon>
        <taxon>Metschnikowiaceae</taxon>
        <taxon>Candidozyma</taxon>
    </lineage>
</organism>
<dbReference type="GO" id="GO:0051016">
    <property type="term" value="P:barbed-end actin filament capping"/>
    <property type="evidence" value="ECO:0007669"/>
    <property type="project" value="UniProtKB-UniRule"/>
</dbReference>
<dbReference type="PANTHER" id="PTHR10619">
    <property type="entry name" value="F-ACTIN-CAPPING PROTEIN SUBUNIT BETA"/>
    <property type="match status" value="1"/>
</dbReference>
<dbReference type="InterPro" id="IPR019771">
    <property type="entry name" value="F-actin_capping_bsu_CS"/>
</dbReference>
<dbReference type="Pfam" id="PF01115">
    <property type="entry name" value="F_actin_cap_B"/>
    <property type="match status" value="1"/>
</dbReference>
<evidence type="ECO:0000313" key="11">
    <source>
        <dbReference type="Proteomes" id="UP000037122"/>
    </source>
</evidence>
<evidence type="ECO:0000256" key="3">
    <source>
        <dbReference type="ARBA" id="ARBA00021859"/>
    </source>
</evidence>
<dbReference type="GO" id="GO:0030036">
    <property type="term" value="P:actin cytoskeleton organization"/>
    <property type="evidence" value="ECO:0007669"/>
    <property type="project" value="InterPro"/>
</dbReference>
<dbReference type="VEuPathDB" id="FungiDB:CJI97_001579"/>
<dbReference type="InterPro" id="IPR042276">
    <property type="entry name" value="CapZ_alpha/beta_2"/>
</dbReference>
<dbReference type="GO" id="GO:0030479">
    <property type="term" value="C:actin cortical patch"/>
    <property type="evidence" value="ECO:0007669"/>
    <property type="project" value="TreeGrafter"/>
</dbReference>
<dbReference type="PRINTS" id="PR00192">
    <property type="entry name" value="FACTINCAPB"/>
</dbReference>
<dbReference type="Gene3D" id="3.90.1150.210">
    <property type="entry name" value="F-actin capping protein, beta subunit"/>
    <property type="match status" value="1"/>
</dbReference>
<dbReference type="InterPro" id="IPR037282">
    <property type="entry name" value="CapZ_alpha/beta"/>
</dbReference>
<dbReference type="SUPFAM" id="SSF90096">
    <property type="entry name" value="Subunits of heterodimeric actin filament capping protein Capz"/>
    <property type="match status" value="1"/>
</dbReference>
<dbReference type="VEuPathDB" id="FungiDB:B9J08_002203"/>
<dbReference type="AlphaFoldDB" id="A0A0L0P7A7"/>
<dbReference type="Gene3D" id="1.20.58.570">
    <property type="match status" value="1"/>
</dbReference>
<dbReference type="VEuPathDB" id="FungiDB:CJI96_0002876"/>
<evidence type="ECO:0000256" key="9">
    <source>
        <dbReference type="RuleBase" id="RU365078"/>
    </source>
</evidence>
<dbReference type="FunFam" id="1.20.58.570:FF:000001">
    <property type="entry name" value="F-actin-capping protein subunit beta"/>
    <property type="match status" value="1"/>
</dbReference>